<dbReference type="OrthoDB" id="3508128at2"/>
<evidence type="ECO:0000313" key="4">
    <source>
        <dbReference type="Proteomes" id="UP000296352"/>
    </source>
</evidence>
<proteinExistence type="predicted"/>
<dbReference type="KEGG" id="cee:CENDO_08065"/>
<reference evidence="3 4" key="1">
    <citation type="submission" date="2019-04" db="EMBL/GenBank/DDBJ databases">
        <title>Corynebacterium endometrii sp. nov., isolated from the uterus of a cow with endometritis.</title>
        <authorList>
            <person name="Ballas P."/>
            <person name="Ruckert C."/>
            <person name="Wagener K."/>
            <person name="Drillich M."/>
            <person name="Kaempfer P."/>
            <person name="Busse H.-J."/>
            <person name="Ehling-Schulz M."/>
        </authorList>
    </citation>
    <scope>NUCLEOTIDE SEQUENCE [LARGE SCALE GENOMIC DNA]</scope>
    <source>
        <strain evidence="3 4">LMM-1653</strain>
    </source>
</reference>
<sequence>MTTTSHADEYGHADFDRSDFRQVHDAVEYETMVQRLVGAIVDAATRGWGPRDLTHVLGKDVGGFAFRAAPRVPANVAATALRASWLRCPASSLSRLTLGRLHSLYESVVSLGRLNDAELLANAGGSKGSPANANETHAQRKARLKVKALLRKAESTEFEEEADTLVAKAQQLRQRYRLTEAMEEEQSEVVARRVYITAPWVKHQFSLLGAVARANGCAALLLDGRGIAVIFGTAADTDHACDLFESLNRQCAWFMDRGPHYAAARRNRETSAYRRSFRLAYAARISELLRAANAASQSAEPGSGDAVETSAAHSAYDITSRALPVLARRYTAAEECLSRTFPHVTAMSLSATSHGGMVDGVDAAAKSRLGGDGYGVFGRRQIAS</sequence>
<protein>
    <submittedName>
        <fullName evidence="3">Uncharacterized protein</fullName>
    </submittedName>
</protein>
<evidence type="ECO:0000313" key="3">
    <source>
        <dbReference type="EMBL" id="QCB28887.1"/>
    </source>
</evidence>
<feature type="domain" description="DUF2786" evidence="1">
    <location>
        <begin position="143"/>
        <end position="179"/>
    </location>
</feature>
<dbReference type="AlphaFoldDB" id="A0A4P7QJD4"/>
<evidence type="ECO:0000259" key="2">
    <source>
        <dbReference type="Pfam" id="PF23771"/>
    </source>
</evidence>
<dbReference type="Pfam" id="PF23771">
    <property type="entry name" value="DUF7168"/>
    <property type="match status" value="1"/>
</dbReference>
<dbReference type="EMBL" id="CP039247">
    <property type="protein sequence ID" value="QCB28887.1"/>
    <property type="molecule type" value="Genomic_DNA"/>
</dbReference>
<dbReference type="Pfam" id="PF10979">
    <property type="entry name" value="DUF2786"/>
    <property type="match status" value="1"/>
</dbReference>
<dbReference type="InterPro" id="IPR055592">
    <property type="entry name" value="DUF7168"/>
</dbReference>
<dbReference type="InterPro" id="IPR024498">
    <property type="entry name" value="DUF2786"/>
</dbReference>
<evidence type="ECO:0000259" key="1">
    <source>
        <dbReference type="Pfam" id="PF10979"/>
    </source>
</evidence>
<organism evidence="3 4">
    <name type="scientific">Corynebacterium endometrii</name>
    <dbReference type="NCBI Taxonomy" id="2488819"/>
    <lineage>
        <taxon>Bacteria</taxon>
        <taxon>Bacillati</taxon>
        <taxon>Actinomycetota</taxon>
        <taxon>Actinomycetes</taxon>
        <taxon>Mycobacteriales</taxon>
        <taxon>Corynebacteriaceae</taxon>
        <taxon>Corynebacterium</taxon>
    </lineage>
</organism>
<name>A0A4P7QJD4_9CORY</name>
<accession>A0A4P7QJD4</accession>
<gene>
    <name evidence="3" type="ORF">CENDO_08065</name>
</gene>
<dbReference type="Proteomes" id="UP000296352">
    <property type="component" value="Chromosome"/>
</dbReference>
<dbReference type="RefSeq" id="WP_136141562.1">
    <property type="nucleotide sequence ID" value="NZ_CP039247.1"/>
</dbReference>
<keyword evidence="4" id="KW-1185">Reference proteome</keyword>
<feature type="domain" description="DUF7168" evidence="2">
    <location>
        <begin position="184"/>
        <end position="297"/>
    </location>
</feature>